<keyword evidence="2" id="KW-1185">Reference proteome</keyword>
<dbReference type="AlphaFoldDB" id="A0AAV3ZGK2"/>
<reference evidence="1 2" key="1">
    <citation type="journal article" date="2021" name="Elife">
        <title>Chloroplast acquisition without the gene transfer in kleptoplastic sea slugs, Plakobranchus ocellatus.</title>
        <authorList>
            <person name="Maeda T."/>
            <person name="Takahashi S."/>
            <person name="Yoshida T."/>
            <person name="Shimamura S."/>
            <person name="Takaki Y."/>
            <person name="Nagai Y."/>
            <person name="Toyoda A."/>
            <person name="Suzuki Y."/>
            <person name="Arimoto A."/>
            <person name="Ishii H."/>
            <person name="Satoh N."/>
            <person name="Nishiyama T."/>
            <person name="Hasebe M."/>
            <person name="Maruyama T."/>
            <person name="Minagawa J."/>
            <person name="Obokata J."/>
            <person name="Shigenobu S."/>
        </authorList>
    </citation>
    <scope>NUCLEOTIDE SEQUENCE [LARGE SCALE GENOMIC DNA]</scope>
</reference>
<accession>A0AAV3ZGK2</accession>
<dbReference type="EMBL" id="BLXT01002362">
    <property type="protein sequence ID" value="GFN93611.1"/>
    <property type="molecule type" value="Genomic_DNA"/>
</dbReference>
<protein>
    <submittedName>
        <fullName evidence="1">Uncharacterized protein</fullName>
    </submittedName>
</protein>
<evidence type="ECO:0000313" key="1">
    <source>
        <dbReference type="EMBL" id="GFN93611.1"/>
    </source>
</evidence>
<comment type="caution">
    <text evidence="1">The sequence shown here is derived from an EMBL/GenBank/DDBJ whole genome shotgun (WGS) entry which is preliminary data.</text>
</comment>
<gene>
    <name evidence="1" type="ORF">PoB_002011700</name>
</gene>
<name>A0AAV3ZGK2_9GAST</name>
<proteinExistence type="predicted"/>
<dbReference type="Proteomes" id="UP000735302">
    <property type="component" value="Unassembled WGS sequence"/>
</dbReference>
<evidence type="ECO:0000313" key="2">
    <source>
        <dbReference type="Proteomes" id="UP000735302"/>
    </source>
</evidence>
<sequence length="75" mass="7803">MHVDVVMSRVLAKPVLMPQASNCAVDTTRALHAEPPGVSSLADRESGYGRAGGAARAASEMLSDDSSNSLMFTPI</sequence>
<organism evidence="1 2">
    <name type="scientific">Plakobranchus ocellatus</name>
    <dbReference type="NCBI Taxonomy" id="259542"/>
    <lineage>
        <taxon>Eukaryota</taxon>
        <taxon>Metazoa</taxon>
        <taxon>Spiralia</taxon>
        <taxon>Lophotrochozoa</taxon>
        <taxon>Mollusca</taxon>
        <taxon>Gastropoda</taxon>
        <taxon>Heterobranchia</taxon>
        <taxon>Euthyneura</taxon>
        <taxon>Panpulmonata</taxon>
        <taxon>Sacoglossa</taxon>
        <taxon>Placobranchoidea</taxon>
        <taxon>Plakobranchidae</taxon>
        <taxon>Plakobranchus</taxon>
    </lineage>
</organism>